<evidence type="ECO:0000313" key="2">
    <source>
        <dbReference type="Proteomes" id="UP000499080"/>
    </source>
</evidence>
<evidence type="ECO:0000313" key="1">
    <source>
        <dbReference type="EMBL" id="GBM88371.1"/>
    </source>
</evidence>
<keyword evidence="2" id="KW-1185">Reference proteome</keyword>
<name>A0A4Y2JDJ0_ARAVE</name>
<dbReference type="EMBL" id="BGPR01003457">
    <property type="protein sequence ID" value="GBM88371.1"/>
    <property type="molecule type" value="Genomic_DNA"/>
</dbReference>
<proteinExistence type="predicted"/>
<dbReference type="Proteomes" id="UP000499080">
    <property type="component" value="Unassembled WGS sequence"/>
</dbReference>
<comment type="caution">
    <text evidence="1">The sequence shown here is derived from an EMBL/GenBank/DDBJ whole genome shotgun (WGS) entry which is preliminary data.</text>
</comment>
<protein>
    <submittedName>
        <fullName evidence="1">Uncharacterized protein</fullName>
    </submittedName>
</protein>
<dbReference type="AlphaFoldDB" id="A0A4Y2JDJ0"/>
<gene>
    <name evidence="1" type="ORF">AVEN_265903_1</name>
</gene>
<organism evidence="1 2">
    <name type="scientific">Araneus ventricosus</name>
    <name type="common">Orbweaver spider</name>
    <name type="synonym">Epeira ventricosa</name>
    <dbReference type="NCBI Taxonomy" id="182803"/>
    <lineage>
        <taxon>Eukaryota</taxon>
        <taxon>Metazoa</taxon>
        <taxon>Ecdysozoa</taxon>
        <taxon>Arthropoda</taxon>
        <taxon>Chelicerata</taxon>
        <taxon>Arachnida</taxon>
        <taxon>Araneae</taxon>
        <taxon>Araneomorphae</taxon>
        <taxon>Entelegynae</taxon>
        <taxon>Araneoidea</taxon>
        <taxon>Araneidae</taxon>
        <taxon>Araneus</taxon>
    </lineage>
</organism>
<reference evidence="1 2" key="1">
    <citation type="journal article" date="2019" name="Sci. Rep.">
        <title>Orb-weaving spider Araneus ventricosus genome elucidates the spidroin gene catalogue.</title>
        <authorList>
            <person name="Kono N."/>
            <person name="Nakamura H."/>
            <person name="Ohtoshi R."/>
            <person name="Moran D.A.P."/>
            <person name="Shinohara A."/>
            <person name="Yoshida Y."/>
            <person name="Fujiwara M."/>
            <person name="Mori M."/>
            <person name="Tomita M."/>
            <person name="Arakawa K."/>
        </authorList>
    </citation>
    <scope>NUCLEOTIDE SEQUENCE [LARGE SCALE GENOMIC DNA]</scope>
</reference>
<sequence>MAKRTFKREKKGCKTASFYGAARKQNKSEPDATPRNLIIQLRWFKDLLFVKALDCGAFLSLGILGHKVAINSIKPSHLAGFSATEFAKEKSRFDTRKTGFLSVPRKS</sequence>
<accession>A0A4Y2JDJ0</accession>